<evidence type="ECO:0000313" key="1">
    <source>
        <dbReference type="EMBL" id="KAJ1089168.1"/>
    </source>
</evidence>
<protein>
    <submittedName>
        <fullName evidence="1">Uncharacterized protein</fullName>
    </submittedName>
</protein>
<accession>A0AAV7LDG2</accession>
<sequence>ISCGARISRTEYREATYEMAGRRRGHSSGCLYSQNPFRGQGPWSGQPQDQTRFANFYLTRGWRFRNRGNIGVSTPAY</sequence>
<dbReference type="AlphaFoldDB" id="A0AAV7LDG2"/>
<proteinExistence type="predicted"/>
<evidence type="ECO:0000313" key="2">
    <source>
        <dbReference type="Proteomes" id="UP001066276"/>
    </source>
</evidence>
<name>A0AAV7LDG2_PLEWA</name>
<keyword evidence="2" id="KW-1185">Reference proteome</keyword>
<gene>
    <name evidence="1" type="ORF">NDU88_002319</name>
</gene>
<feature type="non-terminal residue" evidence="1">
    <location>
        <position position="77"/>
    </location>
</feature>
<dbReference type="Proteomes" id="UP001066276">
    <property type="component" value="Chromosome 11"/>
</dbReference>
<dbReference type="EMBL" id="JANPWB010000015">
    <property type="protein sequence ID" value="KAJ1089168.1"/>
    <property type="molecule type" value="Genomic_DNA"/>
</dbReference>
<reference evidence="1" key="1">
    <citation type="journal article" date="2022" name="bioRxiv">
        <title>Sequencing and chromosome-scale assembly of the giantPleurodeles waltlgenome.</title>
        <authorList>
            <person name="Brown T."/>
            <person name="Elewa A."/>
            <person name="Iarovenko S."/>
            <person name="Subramanian E."/>
            <person name="Araus A.J."/>
            <person name="Petzold A."/>
            <person name="Susuki M."/>
            <person name="Suzuki K.-i.T."/>
            <person name="Hayashi T."/>
            <person name="Toyoda A."/>
            <person name="Oliveira C."/>
            <person name="Osipova E."/>
            <person name="Leigh N.D."/>
            <person name="Simon A."/>
            <person name="Yun M.H."/>
        </authorList>
    </citation>
    <scope>NUCLEOTIDE SEQUENCE</scope>
    <source>
        <strain evidence="1">20211129_DDA</strain>
        <tissue evidence="1">Liver</tissue>
    </source>
</reference>
<organism evidence="1 2">
    <name type="scientific">Pleurodeles waltl</name>
    <name type="common">Iberian ribbed newt</name>
    <dbReference type="NCBI Taxonomy" id="8319"/>
    <lineage>
        <taxon>Eukaryota</taxon>
        <taxon>Metazoa</taxon>
        <taxon>Chordata</taxon>
        <taxon>Craniata</taxon>
        <taxon>Vertebrata</taxon>
        <taxon>Euteleostomi</taxon>
        <taxon>Amphibia</taxon>
        <taxon>Batrachia</taxon>
        <taxon>Caudata</taxon>
        <taxon>Salamandroidea</taxon>
        <taxon>Salamandridae</taxon>
        <taxon>Pleurodelinae</taxon>
        <taxon>Pleurodeles</taxon>
    </lineage>
</organism>
<feature type="non-terminal residue" evidence="1">
    <location>
        <position position="1"/>
    </location>
</feature>
<comment type="caution">
    <text evidence="1">The sequence shown here is derived from an EMBL/GenBank/DDBJ whole genome shotgun (WGS) entry which is preliminary data.</text>
</comment>